<dbReference type="PRINTS" id="PR01438">
    <property type="entry name" value="UNVRSLSTRESS"/>
</dbReference>
<organism evidence="3 4">
    <name type="scientific">Algoriphagus lacus</name>
    <dbReference type="NCBI Taxonomy" id="2056311"/>
    <lineage>
        <taxon>Bacteria</taxon>
        <taxon>Pseudomonadati</taxon>
        <taxon>Bacteroidota</taxon>
        <taxon>Cytophagia</taxon>
        <taxon>Cytophagales</taxon>
        <taxon>Cyclobacteriaceae</taxon>
        <taxon>Algoriphagus</taxon>
    </lineage>
</organism>
<dbReference type="InterPro" id="IPR006015">
    <property type="entry name" value="Universal_stress_UspA"/>
</dbReference>
<dbReference type="CDD" id="cd00293">
    <property type="entry name" value="USP-like"/>
    <property type="match status" value="1"/>
</dbReference>
<dbReference type="Proteomes" id="UP000283522">
    <property type="component" value="Unassembled WGS sequence"/>
</dbReference>
<evidence type="ECO:0000259" key="2">
    <source>
        <dbReference type="Pfam" id="PF00582"/>
    </source>
</evidence>
<comment type="caution">
    <text evidence="3">The sequence shown here is derived from an EMBL/GenBank/DDBJ whole genome shotgun (WGS) entry which is preliminary data.</text>
</comment>
<dbReference type="SUPFAM" id="SSF52402">
    <property type="entry name" value="Adenine nucleotide alpha hydrolases-like"/>
    <property type="match status" value="2"/>
</dbReference>
<evidence type="ECO:0000256" key="1">
    <source>
        <dbReference type="ARBA" id="ARBA00008791"/>
    </source>
</evidence>
<gene>
    <name evidence="3" type="ORF">D0X99_02000</name>
</gene>
<reference evidence="3 4" key="1">
    <citation type="submission" date="2018-09" db="EMBL/GenBank/DDBJ databases">
        <authorList>
            <person name="Wang X."/>
            <person name="Du Z."/>
        </authorList>
    </citation>
    <scope>NUCLEOTIDE SEQUENCE [LARGE SCALE GENOMIC DNA]</scope>
    <source>
        <strain evidence="3 4">N3</strain>
    </source>
</reference>
<keyword evidence="4" id="KW-1185">Reference proteome</keyword>
<dbReference type="Pfam" id="PF00582">
    <property type="entry name" value="Usp"/>
    <property type="match status" value="1"/>
</dbReference>
<evidence type="ECO:0000313" key="3">
    <source>
        <dbReference type="EMBL" id="RIW18483.1"/>
    </source>
</evidence>
<dbReference type="OrthoDB" id="1522603at2"/>
<comment type="similarity">
    <text evidence="1">Belongs to the universal stress protein A family.</text>
</comment>
<dbReference type="InterPro" id="IPR006016">
    <property type="entry name" value="UspA"/>
</dbReference>
<protein>
    <submittedName>
        <fullName evidence="3">Universal stress protein</fullName>
    </submittedName>
</protein>
<dbReference type="AlphaFoldDB" id="A0A418PWN3"/>
<sequence length="273" mass="30756">MKTELNLLLLTDFSEVSGFAASYALQIAKKTRGKVEIMHILQTPVDWVKLPKEREHLYPEVRDEIAKSKAKLSDMVYEFEQSGISTVSTLLYSFGPENVFAHVKNSKADLVVMGSQGKGASRGFMLGSNAQKVLRNVKNPTLVVKKNPLKPIISKIGFLSTLEQNQMEAFEKIKAIAELLEAELDLVFINTPYNFLETEDLEYKYSSMGSKNFMAINALNMEKGILYYTKKHHPDLLVLAKSDKPDLVRVFSPSLTENLVREQDLPILSIPIE</sequence>
<dbReference type="PANTHER" id="PTHR46268:SF6">
    <property type="entry name" value="UNIVERSAL STRESS PROTEIN UP12"/>
    <property type="match status" value="1"/>
</dbReference>
<feature type="domain" description="UspA" evidence="2">
    <location>
        <begin position="7"/>
        <end position="145"/>
    </location>
</feature>
<name>A0A418PWN3_9BACT</name>
<dbReference type="PANTHER" id="PTHR46268">
    <property type="entry name" value="STRESS RESPONSE PROTEIN NHAX"/>
    <property type="match status" value="1"/>
</dbReference>
<dbReference type="Gene3D" id="3.40.50.12370">
    <property type="match status" value="1"/>
</dbReference>
<dbReference type="EMBL" id="QXML01000001">
    <property type="protein sequence ID" value="RIW18483.1"/>
    <property type="molecule type" value="Genomic_DNA"/>
</dbReference>
<proteinExistence type="inferred from homology"/>
<evidence type="ECO:0000313" key="4">
    <source>
        <dbReference type="Proteomes" id="UP000283522"/>
    </source>
</evidence>
<dbReference type="RefSeq" id="WP_119475962.1">
    <property type="nucleotide sequence ID" value="NZ_QXML01000001.1"/>
</dbReference>
<accession>A0A418PWN3</accession>